<dbReference type="RefSeq" id="WP_166858202.1">
    <property type="nucleotide sequence ID" value="NZ_JAAQOM010000004.1"/>
</dbReference>
<keyword evidence="3" id="KW-1185">Reference proteome</keyword>
<evidence type="ECO:0000256" key="1">
    <source>
        <dbReference type="SAM" id="Coils"/>
    </source>
</evidence>
<organism evidence="2 3">
    <name type="scientific">Telluria antibiotica</name>
    <dbReference type="NCBI Taxonomy" id="2717319"/>
    <lineage>
        <taxon>Bacteria</taxon>
        <taxon>Pseudomonadati</taxon>
        <taxon>Pseudomonadota</taxon>
        <taxon>Betaproteobacteria</taxon>
        <taxon>Burkholderiales</taxon>
        <taxon>Oxalobacteraceae</taxon>
        <taxon>Telluria group</taxon>
        <taxon>Telluria</taxon>
    </lineage>
</organism>
<keyword evidence="1" id="KW-0175">Coiled coil</keyword>
<proteinExistence type="predicted"/>
<evidence type="ECO:0000313" key="2">
    <source>
        <dbReference type="EMBL" id="NIA53532.1"/>
    </source>
</evidence>
<dbReference type="EMBL" id="JAAQOM010000004">
    <property type="protein sequence ID" value="NIA53532.1"/>
    <property type="molecule type" value="Genomic_DNA"/>
</dbReference>
<name>A0ABX0P935_9BURK</name>
<sequence>MNEESYDMDDAVAAIQALHDALASDLEELEMRIRALDHAIVLVPEPDNLEVSEYYEARASLHSGLASIAEVLAWIQLKTEEDPEGDVAVALQPLPKLRGCVIH</sequence>
<comment type="caution">
    <text evidence="2">The sequence shown here is derived from an EMBL/GenBank/DDBJ whole genome shotgun (WGS) entry which is preliminary data.</text>
</comment>
<dbReference type="Proteomes" id="UP000716322">
    <property type="component" value="Unassembled WGS sequence"/>
</dbReference>
<accession>A0ABX0P935</accession>
<evidence type="ECO:0000313" key="3">
    <source>
        <dbReference type="Proteomes" id="UP000716322"/>
    </source>
</evidence>
<feature type="coiled-coil region" evidence="1">
    <location>
        <begin position="12"/>
        <end position="39"/>
    </location>
</feature>
<protein>
    <submittedName>
        <fullName evidence="2">Uncharacterized protein</fullName>
    </submittedName>
</protein>
<gene>
    <name evidence="2" type="ORF">HAV22_07680</name>
</gene>
<reference evidence="2 3" key="1">
    <citation type="submission" date="2020-03" db="EMBL/GenBank/DDBJ databases">
        <title>Genome sequence of strain Massilia sp. TW-1.</title>
        <authorList>
            <person name="Chaudhary D.K."/>
        </authorList>
    </citation>
    <scope>NUCLEOTIDE SEQUENCE [LARGE SCALE GENOMIC DNA]</scope>
    <source>
        <strain evidence="2 3">TW-1</strain>
    </source>
</reference>